<dbReference type="PANTHER" id="PTHR43877">
    <property type="entry name" value="AMINOALKYLPHOSPHONATE N-ACETYLTRANSFERASE-RELATED-RELATED"/>
    <property type="match status" value="1"/>
</dbReference>
<dbReference type="RefSeq" id="WP_249863893.1">
    <property type="nucleotide sequence ID" value="NZ_CP027059.1"/>
</dbReference>
<reference evidence="4" key="1">
    <citation type="submission" date="2018-02" db="EMBL/GenBank/DDBJ databases">
        <authorList>
            <person name="Kim S.-K."/>
            <person name="Jung H.-I."/>
            <person name="Lee S.-W."/>
        </authorList>
    </citation>
    <scope>NUCLEOTIDE SEQUENCE</scope>
    <source>
        <strain evidence="4">SK3146</strain>
    </source>
</reference>
<dbReference type="Gene3D" id="3.40.630.30">
    <property type="match status" value="1"/>
</dbReference>
<dbReference type="Pfam" id="PF00583">
    <property type="entry name" value="Acetyltransf_1"/>
    <property type="match status" value="1"/>
</dbReference>
<reference evidence="4" key="2">
    <citation type="journal article" date="2021" name="J Anim Sci Technol">
        <title>Complete genome sequence of Paenibacillus konkukensis sp. nov. SK3146 as a potential probiotic strain.</title>
        <authorList>
            <person name="Jung H.I."/>
            <person name="Park S."/>
            <person name="Niu K.M."/>
            <person name="Lee S.W."/>
            <person name="Kothari D."/>
            <person name="Yi K.J."/>
            <person name="Kim S.K."/>
        </authorList>
    </citation>
    <scope>NUCLEOTIDE SEQUENCE</scope>
    <source>
        <strain evidence="4">SK3146</strain>
    </source>
</reference>
<organism evidence="4 5">
    <name type="scientific">Paenibacillus konkukensis</name>
    <dbReference type="NCBI Taxonomy" id="2020716"/>
    <lineage>
        <taxon>Bacteria</taxon>
        <taxon>Bacillati</taxon>
        <taxon>Bacillota</taxon>
        <taxon>Bacilli</taxon>
        <taxon>Bacillales</taxon>
        <taxon>Paenibacillaceae</taxon>
        <taxon>Paenibacillus</taxon>
    </lineage>
</organism>
<proteinExistence type="predicted"/>
<sequence>MNTFSFVRSSVNDSTRVSQAEPRHTDAVMELLIKTAEWLRSKGSRQWNGLLEGRDHHGMAEAISAGHVFVFEQESRLAGVVMLLQQPGEWDRQLWGEEGHEEAVYVHRLAVNRDCAGTRLGRDMMAWVETGIRFPGKSKIRLDCVGDNPRLNEFYRSLGYEYQGLSASGFSKYEKLLSSPKT</sequence>
<dbReference type="PANTHER" id="PTHR43877:SF2">
    <property type="entry name" value="AMINOALKYLPHOSPHONATE N-ACETYLTRANSFERASE-RELATED"/>
    <property type="match status" value="1"/>
</dbReference>
<evidence type="ECO:0000313" key="4">
    <source>
        <dbReference type="EMBL" id="UQZ81672.1"/>
    </source>
</evidence>
<dbReference type="InterPro" id="IPR050832">
    <property type="entry name" value="Bact_Acetyltransf"/>
</dbReference>
<dbReference type="InterPro" id="IPR016181">
    <property type="entry name" value="Acyl_CoA_acyltransferase"/>
</dbReference>
<dbReference type="EMBL" id="CP027059">
    <property type="protein sequence ID" value="UQZ81672.1"/>
    <property type="molecule type" value="Genomic_DNA"/>
</dbReference>
<keyword evidence="2" id="KW-0012">Acyltransferase</keyword>
<dbReference type="CDD" id="cd04301">
    <property type="entry name" value="NAT_SF"/>
    <property type="match status" value="1"/>
</dbReference>
<name>A0ABY4RH41_9BACL</name>
<keyword evidence="5" id="KW-1185">Reference proteome</keyword>
<dbReference type="PROSITE" id="PS51186">
    <property type="entry name" value="GNAT"/>
    <property type="match status" value="1"/>
</dbReference>
<evidence type="ECO:0000259" key="3">
    <source>
        <dbReference type="PROSITE" id="PS51186"/>
    </source>
</evidence>
<feature type="domain" description="N-acetyltransferase" evidence="3">
    <location>
        <begin position="15"/>
        <end position="178"/>
    </location>
</feature>
<evidence type="ECO:0000256" key="1">
    <source>
        <dbReference type="ARBA" id="ARBA00022679"/>
    </source>
</evidence>
<keyword evidence="1" id="KW-0808">Transferase</keyword>
<accession>A0ABY4RH41</accession>
<gene>
    <name evidence="4" type="ORF">SK3146_00828</name>
</gene>
<evidence type="ECO:0000313" key="5">
    <source>
        <dbReference type="Proteomes" id="UP001057134"/>
    </source>
</evidence>
<protein>
    <submittedName>
        <fullName evidence="4">Acetyltransferase</fullName>
    </submittedName>
</protein>
<dbReference type="SUPFAM" id="SSF55729">
    <property type="entry name" value="Acyl-CoA N-acyltransferases (Nat)"/>
    <property type="match status" value="1"/>
</dbReference>
<evidence type="ECO:0000256" key="2">
    <source>
        <dbReference type="ARBA" id="ARBA00023315"/>
    </source>
</evidence>
<dbReference type="InterPro" id="IPR000182">
    <property type="entry name" value="GNAT_dom"/>
</dbReference>
<dbReference type="Proteomes" id="UP001057134">
    <property type="component" value="Chromosome"/>
</dbReference>